<evidence type="ECO:0000256" key="1">
    <source>
        <dbReference type="SAM" id="MobiDB-lite"/>
    </source>
</evidence>
<dbReference type="Proteomes" id="UP000194761">
    <property type="component" value="Unassembled WGS sequence"/>
</dbReference>
<reference evidence="2 3" key="1">
    <citation type="submission" date="2017-05" db="EMBL/GenBank/DDBJ databases">
        <title>Biotechnological potential of actinobacteria isolated from South African environments.</title>
        <authorList>
            <person name="Le Roes-Hill M."/>
            <person name="Prins A."/>
            <person name="Durrell K.A."/>
        </authorList>
    </citation>
    <scope>NUCLEOTIDE SEQUENCE [LARGE SCALE GENOMIC DNA]</scope>
    <source>
        <strain evidence="2">M26</strain>
    </source>
</reference>
<gene>
    <name evidence="2" type="ORF">CA984_10430</name>
</gene>
<evidence type="ECO:0000313" key="3">
    <source>
        <dbReference type="Proteomes" id="UP000194761"/>
    </source>
</evidence>
<dbReference type="AlphaFoldDB" id="A0A243RRF5"/>
<accession>A0A243RRF5</accession>
<name>A0A243RRF5_9ACTN</name>
<proteinExistence type="predicted"/>
<keyword evidence="3" id="KW-1185">Reference proteome</keyword>
<comment type="caution">
    <text evidence="2">The sequence shown here is derived from an EMBL/GenBank/DDBJ whole genome shotgun (WGS) entry which is preliminary data.</text>
</comment>
<feature type="region of interest" description="Disordered" evidence="1">
    <location>
        <begin position="124"/>
        <end position="154"/>
    </location>
</feature>
<sequence length="591" mass="63475">MARTSLSVSVLAAMVVVMLSAYSQNNMLLSMMECLVGDGVDLEPARKAFESTKGDFTAKFTAAVQARFAQLVEPELFIDVPERPEELHKGDLDALVRPAADGFLRSYPTKDELLHQADRIRRRQERRPPWIPRLDRHGKPIREPQTDSSDAEALPGRPLTVTALAELGEVTVLLPAADWERPELAMMPGGIGEWEAALYTVLGVTSEQGPAATVAIDAQANEALIPEGVRWWSTEPAQPLPAAQDPGVASELLATSTSLGGLSVTDNTHQDIETLAIALGAAGDWRYSARWLLDAWDSSMDVGTLATARAAIAGWAGEGRSGLIVYVYGGALHGTEGLIGVPGPLHSYLLCVSRSADGTDTVDTVQRAILSCPGEHWCHRGGCPMAEFSEADALLASIVTIGDVTGVADQDKGWAGETYQQLYGTRGVDDYSEPVLDCLEAELSGDGWVELERATWEGGMEQSLLRRGVHCLAASYDPITRQLQLADGKPHLDGILDLLADDGVLTGDDDHATVDTSEQAVQQWGMDILTIAEDYLRGLINELRQLSAPIQGALLGLHPHANGTLSAPESTVLAKEQLAVLVRSARLFISE</sequence>
<protein>
    <submittedName>
        <fullName evidence="2">Uncharacterized protein</fullName>
    </submittedName>
</protein>
<dbReference type="EMBL" id="NGFP01000034">
    <property type="protein sequence ID" value="OUC97627.1"/>
    <property type="molecule type" value="Genomic_DNA"/>
</dbReference>
<feature type="compositionally biased region" description="Basic and acidic residues" evidence="1">
    <location>
        <begin position="133"/>
        <end position="145"/>
    </location>
</feature>
<organism evidence="2 3">
    <name type="scientific">Streptosporangium minutum</name>
    <dbReference type="NCBI Taxonomy" id="569862"/>
    <lineage>
        <taxon>Bacteria</taxon>
        <taxon>Bacillati</taxon>
        <taxon>Actinomycetota</taxon>
        <taxon>Actinomycetes</taxon>
        <taxon>Streptosporangiales</taxon>
        <taxon>Streptosporangiaceae</taxon>
        <taxon>Streptosporangium</taxon>
    </lineage>
</organism>
<evidence type="ECO:0000313" key="2">
    <source>
        <dbReference type="EMBL" id="OUC97627.1"/>
    </source>
</evidence>